<evidence type="ECO:0000256" key="6">
    <source>
        <dbReference type="ARBA" id="ARBA00016544"/>
    </source>
</evidence>
<evidence type="ECO:0000256" key="13">
    <source>
        <dbReference type="ARBA" id="ARBA00022777"/>
    </source>
</evidence>
<reference evidence="24" key="1">
    <citation type="submission" date="2017-09" db="EMBL/GenBank/DDBJ databases">
        <title>The Reconstruction of 2,631 Draft Metagenome-Assembled Genomes from the Global Oceans.</title>
        <authorList>
            <person name="Tully B.J."/>
            <person name="Graham E.D."/>
            <person name="Heidelberg J.F."/>
        </authorList>
    </citation>
    <scope>NUCLEOTIDE SEQUENCE [LARGE SCALE GENOMIC DNA]</scope>
</reference>
<evidence type="ECO:0000259" key="20">
    <source>
        <dbReference type="Pfam" id="PF00391"/>
    </source>
</evidence>
<feature type="domain" description="PEP-utilising enzyme mobile" evidence="20">
    <location>
        <begin position="143"/>
        <end position="217"/>
    </location>
</feature>
<evidence type="ECO:0000256" key="17">
    <source>
        <dbReference type="PIRSR" id="PIRSR000732-1"/>
    </source>
</evidence>
<dbReference type="Pfam" id="PF05524">
    <property type="entry name" value="PEP-utilisers_N"/>
    <property type="match status" value="1"/>
</dbReference>
<dbReference type="InterPro" id="IPR008279">
    <property type="entry name" value="PEP-util_enz_mobile_dom"/>
</dbReference>
<feature type="binding site" evidence="19">
    <location>
        <position position="443"/>
    </location>
    <ligand>
        <name>Mg(2+)</name>
        <dbReference type="ChEBI" id="CHEBI:18420"/>
    </ligand>
</feature>
<evidence type="ECO:0000313" key="23">
    <source>
        <dbReference type="EMBL" id="MAH62616.1"/>
    </source>
</evidence>
<evidence type="ECO:0000313" key="24">
    <source>
        <dbReference type="Proteomes" id="UP000226525"/>
    </source>
</evidence>
<organism evidence="23 24">
    <name type="scientific">SAR324 cluster bacterium</name>
    <dbReference type="NCBI Taxonomy" id="2024889"/>
    <lineage>
        <taxon>Bacteria</taxon>
        <taxon>Deltaproteobacteria</taxon>
        <taxon>SAR324 cluster</taxon>
    </lineage>
</organism>
<comment type="catalytic activity">
    <reaction evidence="1 16">
        <text>L-histidyl-[protein] + phosphoenolpyruvate = N(pros)-phospho-L-histidyl-[protein] + pyruvate</text>
        <dbReference type="Rhea" id="RHEA:23880"/>
        <dbReference type="Rhea" id="RHEA-COMP:9745"/>
        <dbReference type="Rhea" id="RHEA-COMP:9746"/>
        <dbReference type="ChEBI" id="CHEBI:15361"/>
        <dbReference type="ChEBI" id="CHEBI:29979"/>
        <dbReference type="ChEBI" id="CHEBI:58702"/>
        <dbReference type="ChEBI" id="CHEBI:64837"/>
        <dbReference type="EC" id="2.7.3.9"/>
    </reaction>
</comment>
<keyword evidence="13 16" id="KW-0418">Kinase</keyword>
<evidence type="ECO:0000256" key="9">
    <source>
        <dbReference type="ARBA" id="ARBA00022597"/>
    </source>
</evidence>
<gene>
    <name evidence="23" type="primary">ptsP</name>
    <name evidence="23" type="ORF">CMN54_04040</name>
</gene>
<evidence type="ECO:0000256" key="4">
    <source>
        <dbReference type="ARBA" id="ARBA00007837"/>
    </source>
</evidence>
<dbReference type="EC" id="2.7.3.9" evidence="5 16"/>
<dbReference type="PRINTS" id="PR01736">
    <property type="entry name" value="PHPHTRNFRASE"/>
</dbReference>
<feature type="binding site" evidence="19">
    <location>
        <position position="420"/>
    </location>
    <ligand>
        <name>Mg(2+)</name>
        <dbReference type="ChEBI" id="CHEBI:18420"/>
    </ligand>
</feature>
<keyword evidence="7 16" id="KW-0813">Transport</keyword>
<dbReference type="GO" id="GO:0005737">
    <property type="term" value="C:cytoplasm"/>
    <property type="evidence" value="ECO:0007669"/>
    <property type="project" value="UniProtKB-SubCell"/>
</dbReference>
<comment type="similarity">
    <text evidence="4 16">Belongs to the PEP-utilizing enzyme family.</text>
</comment>
<feature type="domain" description="Phosphotransferase system enzyme I N-terminal" evidence="22">
    <location>
        <begin position="8"/>
        <end position="120"/>
    </location>
</feature>
<evidence type="ECO:0000256" key="2">
    <source>
        <dbReference type="ARBA" id="ARBA00001946"/>
    </source>
</evidence>
<feature type="binding site" evidence="18">
    <location>
        <begin position="442"/>
        <end position="443"/>
    </location>
    <ligand>
        <name>phosphoenolpyruvate</name>
        <dbReference type="ChEBI" id="CHEBI:58702"/>
    </ligand>
</feature>
<evidence type="ECO:0000256" key="15">
    <source>
        <dbReference type="ARBA" id="ARBA00033235"/>
    </source>
</evidence>
<evidence type="ECO:0000256" key="3">
    <source>
        <dbReference type="ARBA" id="ARBA00004496"/>
    </source>
</evidence>
<dbReference type="InterPro" id="IPR050499">
    <property type="entry name" value="PEP-utilizing_PTS_enzyme"/>
</dbReference>
<comment type="function">
    <text evidence="16">General (non sugar-specific) component of the phosphoenolpyruvate-dependent sugar phosphotransferase system (sugar PTS). This major carbohydrate active-transport system catalyzes the phosphorylation of incoming sugar substrates concomitantly with their translocation across the cell membrane. Enzyme I transfers the phosphoryl group from phosphoenolpyruvate (PEP) to the phosphoryl carrier protein (HPr).</text>
</comment>
<dbReference type="Pfam" id="PF02896">
    <property type="entry name" value="PEP-utilizers_C"/>
    <property type="match status" value="1"/>
</dbReference>
<dbReference type="PANTHER" id="PTHR46244">
    <property type="entry name" value="PHOSPHOENOLPYRUVATE-PROTEIN PHOSPHOTRANSFERASE"/>
    <property type="match status" value="1"/>
</dbReference>
<comment type="subcellular location">
    <subcellularLocation>
        <location evidence="3 16">Cytoplasm</location>
    </subcellularLocation>
</comment>
<protein>
    <recommendedName>
        <fullName evidence="6 16">Phosphoenolpyruvate-protein phosphotransferase</fullName>
        <ecNumber evidence="5 16">2.7.3.9</ecNumber>
    </recommendedName>
    <alternativeName>
        <fullName evidence="15 16">Phosphotransferase system, enzyme I</fullName>
    </alternativeName>
</protein>
<feature type="binding site" evidence="18">
    <location>
        <position position="288"/>
    </location>
    <ligand>
        <name>phosphoenolpyruvate</name>
        <dbReference type="ChEBI" id="CHEBI:58702"/>
    </ligand>
</feature>
<evidence type="ECO:0000259" key="22">
    <source>
        <dbReference type="Pfam" id="PF05524"/>
    </source>
</evidence>
<dbReference type="InterPro" id="IPR036637">
    <property type="entry name" value="Phosphohistidine_dom_sf"/>
</dbReference>
<dbReference type="Gene3D" id="1.10.274.10">
    <property type="entry name" value="PtsI, HPr-binding domain"/>
    <property type="match status" value="1"/>
</dbReference>
<feature type="binding site" evidence="18">
    <location>
        <position position="453"/>
    </location>
    <ligand>
        <name>phosphoenolpyruvate</name>
        <dbReference type="ChEBI" id="CHEBI:58702"/>
    </ligand>
</feature>
<keyword evidence="10 16" id="KW-0808">Transferase</keyword>
<evidence type="ECO:0000256" key="5">
    <source>
        <dbReference type="ARBA" id="ARBA00012232"/>
    </source>
</evidence>
<evidence type="ECO:0000259" key="21">
    <source>
        <dbReference type="Pfam" id="PF02896"/>
    </source>
</evidence>
<comment type="cofactor">
    <cofactor evidence="2 16 19">
        <name>Mg(2+)</name>
        <dbReference type="ChEBI" id="CHEBI:18420"/>
    </cofactor>
</comment>
<dbReference type="NCBIfam" id="TIGR01417">
    <property type="entry name" value="PTS_I_fam"/>
    <property type="match status" value="1"/>
</dbReference>
<evidence type="ECO:0000256" key="18">
    <source>
        <dbReference type="PIRSR" id="PIRSR000732-2"/>
    </source>
</evidence>
<dbReference type="PANTHER" id="PTHR46244:SF6">
    <property type="entry name" value="PHOSPHOENOLPYRUVATE-PROTEIN PHOSPHOTRANSFERASE"/>
    <property type="match status" value="1"/>
</dbReference>
<accession>A0A2D6YHG2</accession>
<dbReference type="InterPro" id="IPR040442">
    <property type="entry name" value="Pyrv_kinase-like_dom_sf"/>
</dbReference>
<evidence type="ECO:0000256" key="19">
    <source>
        <dbReference type="PIRSR" id="PIRSR000732-3"/>
    </source>
</evidence>
<comment type="caution">
    <text evidence="23">The sequence shown here is derived from an EMBL/GenBank/DDBJ whole genome shotgun (WGS) entry which is preliminary data.</text>
</comment>
<dbReference type="SUPFAM" id="SSF52009">
    <property type="entry name" value="Phosphohistidine domain"/>
    <property type="match status" value="1"/>
</dbReference>
<dbReference type="SUPFAM" id="SSF51621">
    <property type="entry name" value="Phosphoenolpyruvate/pyruvate domain"/>
    <property type="match status" value="1"/>
</dbReference>
<dbReference type="Pfam" id="PF00391">
    <property type="entry name" value="PEP-utilizers"/>
    <property type="match status" value="1"/>
</dbReference>
<feature type="domain" description="PEP-utilising enzyme C-terminal" evidence="21">
    <location>
        <begin position="246"/>
        <end position="528"/>
    </location>
</feature>
<evidence type="ECO:0000256" key="16">
    <source>
        <dbReference type="PIRNR" id="PIRNR000732"/>
    </source>
</evidence>
<keyword evidence="8 16" id="KW-0963">Cytoplasm</keyword>
<feature type="binding site" evidence="18">
    <location>
        <position position="322"/>
    </location>
    <ligand>
        <name>phosphoenolpyruvate</name>
        <dbReference type="ChEBI" id="CHEBI:58702"/>
    </ligand>
</feature>
<evidence type="ECO:0000256" key="7">
    <source>
        <dbReference type="ARBA" id="ARBA00022448"/>
    </source>
</evidence>
<keyword evidence="9 16" id="KW-0762">Sugar transport</keyword>
<proteinExistence type="inferred from homology"/>
<keyword evidence="12 16" id="KW-0479">Metal-binding</keyword>
<feature type="active site" description="Proton donor" evidence="17">
    <location>
        <position position="490"/>
    </location>
</feature>
<dbReference type="GO" id="GO:0016301">
    <property type="term" value="F:kinase activity"/>
    <property type="evidence" value="ECO:0007669"/>
    <property type="project" value="UniProtKB-KW"/>
</dbReference>
<keyword evidence="11 16" id="KW-0598">Phosphotransferase system</keyword>
<dbReference type="GO" id="GO:0008965">
    <property type="term" value="F:phosphoenolpyruvate-protein phosphotransferase activity"/>
    <property type="evidence" value="ECO:0007669"/>
    <property type="project" value="UniProtKB-EC"/>
</dbReference>
<dbReference type="EMBL" id="NZEX01000041">
    <property type="protein sequence ID" value="MAH62616.1"/>
    <property type="molecule type" value="Genomic_DNA"/>
</dbReference>
<dbReference type="GO" id="GO:0046872">
    <property type="term" value="F:metal ion binding"/>
    <property type="evidence" value="ECO:0007669"/>
    <property type="project" value="UniProtKB-KW"/>
</dbReference>
<sequence>MPSQPKLKGIIAAPGLAQGGAFWVEAAAIVNSVDFSEAKIDLPEALALASSQLVELMDRVEGEDAEILEFQLAMIEDETLNDPVRKACEAGTTLIEAWQQALNKHVTDYEQSEDEYFQARASDLRDIRDRVLRILRGETEVGIPEGAILLATDLTPSRFLGLNWNKGGGVVLQGGSPSSHVSMLARSRGVPMLVGIENLPLGAFPDQTRLLLDADRGVLQVDPSAEQIQDFEHELRIATEEAERIALISDQPAQTVNGTAVQVLINVALPEELAKLNSVNCDGIGLMRSEFLFHHGLPSEESQYRSYRKLLEWAGGKPVTIRTLDAGGDKPLPGLEQPTESNPFLGLRGLRLSLRQPDVFRTQLRALCRASVHGNLKVMVPMVTVPDELDSAQELLGVVCAELATEGTEFRKPVLGMMIEVPAAALAPELFADAAFFSIGSNDLVQYLTASARDLHHVADLADPGHPAVLRVIKELAEHCDRSGQELSLCGDMGSDPNFIAQLLGAGLRNLSVAPARLGKTKWTIRETNLEGM</sequence>
<dbReference type="AlphaFoldDB" id="A0A2D6YHG2"/>
<dbReference type="InterPro" id="IPR000121">
    <property type="entry name" value="PEP_util_C"/>
</dbReference>
<dbReference type="InterPro" id="IPR036618">
    <property type="entry name" value="PtsI_HPr-bd_sf"/>
</dbReference>
<dbReference type="Gene3D" id="3.50.30.10">
    <property type="entry name" value="Phosphohistidine domain"/>
    <property type="match status" value="1"/>
</dbReference>
<dbReference type="InterPro" id="IPR015813">
    <property type="entry name" value="Pyrv/PenolPyrv_kinase-like_dom"/>
</dbReference>
<evidence type="ECO:0000256" key="1">
    <source>
        <dbReference type="ARBA" id="ARBA00000683"/>
    </source>
</evidence>
<dbReference type="GO" id="GO:0009401">
    <property type="term" value="P:phosphoenolpyruvate-dependent sugar phosphotransferase system"/>
    <property type="evidence" value="ECO:0007669"/>
    <property type="project" value="UniProtKB-KW"/>
</dbReference>
<dbReference type="InterPro" id="IPR008731">
    <property type="entry name" value="PTS_EIN"/>
</dbReference>
<evidence type="ECO:0000256" key="12">
    <source>
        <dbReference type="ARBA" id="ARBA00022723"/>
    </source>
</evidence>
<dbReference type="SUPFAM" id="SSF47831">
    <property type="entry name" value="Enzyme I of the PEP:sugar phosphotransferase system HPr-binding (sub)domain"/>
    <property type="match status" value="1"/>
</dbReference>
<feature type="active site" description="Tele-phosphohistidine intermediate" evidence="17">
    <location>
        <position position="180"/>
    </location>
</feature>
<evidence type="ECO:0000256" key="8">
    <source>
        <dbReference type="ARBA" id="ARBA00022490"/>
    </source>
</evidence>
<keyword evidence="14 16" id="KW-0460">Magnesium</keyword>
<dbReference type="Proteomes" id="UP000226525">
    <property type="component" value="Unassembled WGS sequence"/>
</dbReference>
<dbReference type="InterPro" id="IPR024692">
    <property type="entry name" value="PTS_EI"/>
</dbReference>
<keyword evidence="23" id="KW-0670">Pyruvate</keyword>
<dbReference type="PIRSF" id="PIRSF000732">
    <property type="entry name" value="PTS_enzyme_I"/>
    <property type="match status" value="1"/>
</dbReference>
<dbReference type="Gene3D" id="3.20.20.60">
    <property type="entry name" value="Phosphoenolpyruvate-binding domains"/>
    <property type="match status" value="1"/>
</dbReference>
<evidence type="ECO:0000256" key="11">
    <source>
        <dbReference type="ARBA" id="ARBA00022683"/>
    </source>
</evidence>
<evidence type="ECO:0000256" key="14">
    <source>
        <dbReference type="ARBA" id="ARBA00022842"/>
    </source>
</evidence>
<name>A0A2D6YHG2_9DELT</name>
<evidence type="ECO:0000256" key="10">
    <source>
        <dbReference type="ARBA" id="ARBA00022679"/>
    </source>
</evidence>
<dbReference type="InterPro" id="IPR006318">
    <property type="entry name" value="PTS_EI-like"/>
</dbReference>